<feature type="compositionally biased region" description="Basic and acidic residues" evidence="5">
    <location>
        <begin position="830"/>
        <end position="841"/>
    </location>
</feature>
<dbReference type="Pfam" id="PF06813">
    <property type="entry name" value="Nodulin-like"/>
    <property type="match status" value="1"/>
</dbReference>
<feature type="transmembrane region" description="Helical" evidence="6">
    <location>
        <begin position="659"/>
        <end position="681"/>
    </location>
</feature>
<comment type="subcellular location">
    <subcellularLocation>
        <location evidence="1">Membrane</location>
        <topology evidence="1">Multi-pass membrane protein</topology>
    </subcellularLocation>
</comment>
<evidence type="ECO:0000313" key="8">
    <source>
        <dbReference type="EMBL" id="CEM28792.1"/>
    </source>
</evidence>
<feature type="transmembrane region" description="Helical" evidence="6">
    <location>
        <begin position="789"/>
        <end position="812"/>
    </location>
</feature>
<dbReference type="GO" id="GO:0016020">
    <property type="term" value="C:membrane"/>
    <property type="evidence" value="ECO:0007669"/>
    <property type="project" value="UniProtKB-SubCell"/>
</dbReference>
<protein>
    <recommendedName>
        <fullName evidence="7">Nodulin-like domain-containing protein</fullName>
    </recommendedName>
</protein>
<sequence>MGASQQQASLQRRKLVSLGVGLAIGLCSGSVYGFGLISSPLKTLYHMSSKEIDLIYSFGATGQYFGMPAGLVFDSYGPRLTCFIGMILGLFGYFGFGWILHTSGGYPSSFVIGLCFACVGQASTFMYYSALFTNVKLHPATRRGSIVGILAAGCGLSAAFFGLLYEGMMSGSGSEWKSSGGGGHGHRRRLEETAGEAETVTVESTVAMVEVEVDAPSPSPTPEEMMSSSGGGHMESAQFDAGLASEVGVGGSEAGASEISPLVVYLWTAACIMAGAALLGVLFLRLPPATAPPPGAAVAVGDGGADRKRRGKSRRGKAGGVRRTSAAAGVNVSDRTPGVSVGGQVARPRGLPVSPGDLEGGGEEGGVSSDVQRPLKGLEGESGLQNNSMPAMPTVALKDREKKGEKGKGIHTLLVPFRMVNSLLRPPQRTVPSGSLNVSVAKRGVASSRGVSERELVGSIHASEAGGDTPPRIDALSQSAKGDGGDYDLEAAAVALSGSPLSSAGSSSELEEGSEVGREEGDGGRGEREKDGGELGDRTRKAKSAQKGSNKLLALMTRPEFILTGILFVLVQGSCAMFIGNAGLFGEALGLPADTATSVVKALSYANCAGRLVAGLSMDFSASIVPPSAFFIITCGIFCSSQMLLLLATPGSAQTLSLFFASAIGAGLCYGANFAIVPTFLASSFGPEPLGSLYASLVTTLAVVTTGFNMLAGSVYDREFERQKEEANLLQLLVARRAREDLEGSTPLAIAGELGADAVGAGGEALPVPAIQRIEQADLDAGVCRGRGCFNATATVGFVGGVVALLCGMLLLQRTGWSRHKRPPGIPPPRDAEKKLIERRD</sequence>
<dbReference type="SUPFAM" id="SSF103473">
    <property type="entry name" value="MFS general substrate transporter"/>
    <property type="match status" value="2"/>
</dbReference>
<feature type="transmembrane region" description="Helical" evidence="6">
    <location>
        <begin position="693"/>
        <end position="716"/>
    </location>
</feature>
<evidence type="ECO:0000256" key="5">
    <source>
        <dbReference type="SAM" id="MobiDB-lite"/>
    </source>
</evidence>
<keyword evidence="4 6" id="KW-0472">Membrane</keyword>
<dbReference type="AlphaFoldDB" id="A0A0G4GGP1"/>
<evidence type="ECO:0000256" key="3">
    <source>
        <dbReference type="ARBA" id="ARBA00022989"/>
    </source>
</evidence>
<organism evidence="8">
    <name type="scientific">Chromera velia CCMP2878</name>
    <dbReference type="NCBI Taxonomy" id="1169474"/>
    <lineage>
        <taxon>Eukaryota</taxon>
        <taxon>Sar</taxon>
        <taxon>Alveolata</taxon>
        <taxon>Colpodellida</taxon>
        <taxon>Chromeraceae</taxon>
        <taxon>Chromera</taxon>
    </lineage>
</organism>
<evidence type="ECO:0000256" key="1">
    <source>
        <dbReference type="ARBA" id="ARBA00004141"/>
    </source>
</evidence>
<feature type="transmembrane region" description="Helical" evidence="6">
    <location>
        <begin position="144"/>
        <end position="165"/>
    </location>
</feature>
<feature type="region of interest" description="Disordered" evidence="5">
    <location>
        <begin position="460"/>
        <end position="481"/>
    </location>
</feature>
<gene>
    <name evidence="8" type="ORF">Cvel_21820</name>
</gene>
<feature type="compositionally biased region" description="Basic and acidic residues" evidence="5">
    <location>
        <begin position="515"/>
        <end position="539"/>
    </location>
</feature>
<dbReference type="PANTHER" id="PTHR21576">
    <property type="entry name" value="UNCHARACTERIZED NODULIN-LIKE PROTEIN"/>
    <property type="match status" value="1"/>
</dbReference>
<feature type="transmembrane region" description="Helical" evidence="6">
    <location>
        <begin position="561"/>
        <end position="585"/>
    </location>
</feature>
<keyword evidence="3 6" id="KW-1133">Transmembrane helix</keyword>
<feature type="region of interest" description="Disordered" evidence="5">
    <location>
        <begin position="818"/>
        <end position="841"/>
    </location>
</feature>
<feature type="transmembrane region" description="Helical" evidence="6">
    <location>
        <begin position="106"/>
        <end position="132"/>
    </location>
</feature>
<proteinExistence type="predicted"/>
<accession>A0A0G4GGP1</accession>
<evidence type="ECO:0000259" key="7">
    <source>
        <dbReference type="Pfam" id="PF06813"/>
    </source>
</evidence>
<feature type="region of interest" description="Disordered" evidence="5">
    <location>
        <begin position="498"/>
        <end position="544"/>
    </location>
</feature>
<feature type="transmembrane region" description="Helical" evidence="6">
    <location>
        <begin position="628"/>
        <end position="647"/>
    </location>
</feature>
<dbReference type="InterPro" id="IPR010658">
    <property type="entry name" value="Nodulin-like"/>
</dbReference>
<reference evidence="8" key="1">
    <citation type="submission" date="2014-11" db="EMBL/GenBank/DDBJ databases">
        <authorList>
            <person name="Otto D Thomas"/>
            <person name="Naeem Raeece"/>
        </authorList>
    </citation>
    <scope>NUCLEOTIDE SEQUENCE</scope>
</reference>
<dbReference type="Gene3D" id="1.20.1250.20">
    <property type="entry name" value="MFS general substrate transporter like domains"/>
    <property type="match status" value="2"/>
</dbReference>
<dbReference type="PANTHER" id="PTHR21576:SF158">
    <property type="entry name" value="RIBOSOMAL RNA-PROCESSING PROTEIN 12-LIKE CONSERVED DOMAIN-CONTAINING PROTEIN"/>
    <property type="match status" value="1"/>
</dbReference>
<dbReference type="EMBL" id="CDMZ01001194">
    <property type="protein sequence ID" value="CEM28792.1"/>
    <property type="molecule type" value="Genomic_DNA"/>
</dbReference>
<feature type="compositionally biased region" description="Low complexity" evidence="5">
    <location>
        <begin position="498"/>
        <end position="508"/>
    </location>
</feature>
<evidence type="ECO:0000256" key="4">
    <source>
        <dbReference type="ARBA" id="ARBA00023136"/>
    </source>
</evidence>
<evidence type="ECO:0000256" key="2">
    <source>
        <dbReference type="ARBA" id="ARBA00022692"/>
    </source>
</evidence>
<name>A0A0G4GGP1_9ALVE</name>
<dbReference type="InterPro" id="IPR036259">
    <property type="entry name" value="MFS_trans_sf"/>
</dbReference>
<feature type="transmembrane region" description="Helical" evidence="6">
    <location>
        <begin position="15"/>
        <end position="34"/>
    </location>
</feature>
<feature type="domain" description="Nodulin-like" evidence="7">
    <location>
        <begin position="20"/>
        <end position="171"/>
    </location>
</feature>
<feature type="transmembrane region" description="Helical" evidence="6">
    <location>
        <begin position="54"/>
        <end position="73"/>
    </location>
</feature>
<evidence type="ECO:0000256" key="6">
    <source>
        <dbReference type="SAM" id="Phobius"/>
    </source>
</evidence>
<dbReference type="VEuPathDB" id="CryptoDB:Cvel_21820"/>
<feature type="region of interest" description="Disordered" evidence="5">
    <location>
        <begin position="214"/>
        <end position="234"/>
    </location>
</feature>
<feature type="region of interest" description="Disordered" evidence="5">
    <location>
        <begin position="294"/>
        <end position="391"/>
    </location>
</feature>
<feature type="transmembrane region" description="Helical" evidence="6">
    <location>
        <begin position="80"/>
        <end position="100"/>
    </location>
</feature>
<feature type="transmembrane region" description="Helical" evidence="6">
    <location>
        <begin position="262"/>
        <end position="284"/>
    </location>
</feature>
<feature type="region of interest" description="Disordered" evidence="5">
    <location>
        <begin position="176"/>
        <end position="197"/>
    </location>
</feature>
<feature type="compositionally biased region" description="Basic residues" evidence="5">
    <location>
        <begin position="307"/>
        <end position="317"/>
    </location>
</feature>
<keyword evidence="2 6" id="KW-0812">Transmembrane</keyword>